<reference evidence="1" key="1">
    <citation type="journal article" date="2016" name="Nat. Genet.">
        <title>A high-quality carrot genome assembly provides new insights into carotenoid accumulation and asterid genome evolution.</title>
        <authorList>
            <person name="Iorizzo M."/>
            <person name="Ellison S."/>
            <person name="Senalik D."/>
            <person name="Zeng P."/>
            <person name="Satapoomin P."/>
            <person name="Huang J."/>
            <person name="Bowman M."/>
            <person name="Iovene M."/>
            <person name="Sanseverino W."/>
            <person name="Cavagnaro P."/>
            <person name="Yildiz M."/>
            <person name="Macko-Podgorni A."/>
            <person name="Moranska E."/>
            <person name="Grzebelus E."/>
            <person name="Grzebelus D."/>
            <person name="Ashrafi H."/>
            <person name="Zheng Z."/>
            <person name="Cheng S."/>
            <person name="Spooner D."/>
            <person name="Van Deynze A."/>
            <person name="Simon P."/>
        </authorList>
    </citation>
    <scope>NUCLEOTIDE SEQUENCE</scope>
    <source>
        <tissue evidence="1">Leaf</tissue>
    </source>
</reference>
<reference evidence="1" key="2">
    <citation type="submission" date="2022-03" db="EMBL/GenBank/DDBJ databases">
        <title>Draft title - Genomic analysis of global carrot germplasm unveils the trajectory of domestication and the origin of high carotenoid orange carrot.</title>
        <authorList>
            <person name="Iorizzo M."/>
            <person name="Ellison S."/>
            <person name="Senalik D."/>
            <person name="Macko-Podgorni A."/>
            <person name="Grzebelus D."/>
            <person name="Bostan H."/>
            <person name="Rolling W."/>
            <person name="Curaba J."/>
            <person name="Simon P."/>
        </authorList>
    </citation>
    <scope>NUCLEOTIDE SEQUENCE</scope>
    <source>
        <tissue evidence="1">Leaf</tissue>
    </source>
</reference>
<keyword evidence="2" id="KW-1185">Reference proteome</keyword>
<organism evidence="1 2">
    <name type="scientific">Daucus carota subsp. sativus</name>
    <name type="common">Carrot</name>
    <dbReference type="NCBI Taxonomy" id="79200"/>
    <lineage>
        <taxon>Eukaryota</taxon>
        <taxon>Viridiplantae</taxon>
        <taxon>Streptophyta</taxon>
        <taxon>Embryophyta</taxon>
        <taxon>Tracheophyta</taxon>
        <taxon>Spermatophyta</taxon>
        <taxon>Magnoliopsida</taxon>
        <taxon>eudicotyledons</taxon>
        <taxon>Gunneridae</taxon>
        <taxon>Pentapetalae</taxon>
        <taxon>asterids</taxon>
        <taxon>campanulids</taxon>
        <taxon>Apiales</taxon>
        <taxon>Apiaceae</taxon>
        <taxon>Apioideae</taxon>
        <taxon>Scandiceae</taxon>
        <taxon>Daucinae</taxon>
        <taxon>Daucus</taxon>
        <taxon>Daucus sect. Daucus</taxon>
    </lineage>
</organism>
<accession>A0AAF0WYM5</accession>
<evidence type="ECO:0000313" key="1">
    <source>
        <dbReference type="EMBL" id="WOG97163.1"/>
    </source>
</evidence>
<gene>
    <name evidence="1" type="ORF">DCAR_0416502</name>
</gene>
<dbReference type="Proteomes" id="UP000077755">
    <property type="component" value="Chromosome 4"/>
</dbReference>
<name>A0AAF0WYM5_DAUCS</name>
<sequence>MKVCIKWLFSYSVLLIYRDAFSIQENKLSFKLIEISA</sequence>
<dbReference type="AlphaFoldDB" id="A0AAF0WYM5"/>
<protein>
    <submittedName>
        <fullName evidence="1">Uncharacterized protein</fullName>
    </submittedName>
</protein>
<proteinExistence type="predicted"/>
<dbReference type="EMBL" id="CP093346">
    <property type="protein sequence ID" value="WOG97163.1"/>
    <property type="molecule type" value="Genomic_DNA"/>
</dbReference>
<evidence type="ECO:0000313" key="2">
    <source>
        <dbReference type="Proteomes" id="UP000077755"/>
    </source>
</evidence>